<dbReference type="InterPro" id="IPR011545">
    <property type="entry name" value="DEAD/DEAH_box_helicase_dom"/>
</dbReference>
<evidence type="ECO:0000259" key="5">
    <source>
        <dbReference type="PROSITE" id="PS51192"/>
    </source>
</evidence>
<organism evidence="7 8">
    <name type="scientific">Flavobacterium alkalisoli</name>
    <dbReference type="NCBI Taxonomy" id="2602769"/>
    <lineage>
        <taxon>Bacteria</taxon>
        <taxon>Pseudomonadati</taxon>
        <taxon>Bacteroidota</taxon>
        <taxon>Flavobacteriia</taxon>
        <taxon>Flavobacteriales</taxon>
        <taxon>Flavobacteriaceae</taxon>
        <taxon>Flavobacterium</taxon>
    </lineage>
</organism>
<dbReference type="GO" id="GO:0003676">
    <property type="term" value="F:nucleic acid binding"/>
    <property type="evidence" value="ECO:0007669"/>
    <property type="project" value="InterPro"/>
</dbReference>
<dbReference type="SUPFAM" id="SSF52540">
    <property type="entry name" value="P-loop containing nucleoside triphosphate hydrolases"/>
    <property type="match status" value="2"/>
</dbReference>
<sequence>MTFNNYEQTLKFIENKTSFSFEESYALASFANKLYKNHEHEGRDIIIRLLDKEQAFNLQCKPFLNDLVELYGLYPYVDNLSLTGSAALRYEIHKSPFLENVYLHEEQLTISTALQNNKSVVLSAPTSFGKSLLIEEIIASKKYQNIVIIQPTLALLDETRKKLSKYNDSYKIIVSTSQLPSQNLGNLFLFTGERVVEYNMFTKIDFFIIDEFYKLSLKREDDRAITLNSALHKLLKFTNKFYMLGPMIKEIPNEFKQRFELLWIPSDFRTVAVDEISMEISEKIKSREKEEIKRKELFELLNKIEEPTLIYCSSPKKATELAIQFVKYIENKNNFSSEEKNSSTIEWLRENINNQWFLIDGLKKYIAIHHGAIPRHLGSTIVDLFNQGSIKYLFCTSTLIEGVNTSAKNVILFDKKKGTKDIDFFDYKNIAGRSGRMNNYYIGNVYRFEARPTQLELDVDIPIFSQDDAPLEILINLDENELKESSKSRLAQFDQFDDEFKEILKRNSSLPLEGQINILNEIESNLNNYHELLNWTYPNYYNLKTVTKLCWDNLLKKGDNKAGIMSSDQLAVLTQKYSKYKSVKGIIEELEKEEYWVNKFEDKTERINHLSYYALNITRHWFDYKLPKWISVINDIQHYAFSKKGLAYGNYSYYASQLENGFLPPNLAALLEYDIPHSAIQKIQKELKIKDISTEDLINSFKRAGKRLEQIGLIKYEIDKINSIN</sequence>
<evidence type="ECO:0000313" key="8">
    <source>
        <dbReference type="Proteomes" id="UP000321222"/>
    </source>
</evidence>
<dbReference type="Proteomes" id="UP000321222">
    <property type="component" value="Chromosome"/>
</dbReference>
<accession>A0A5B9FVV0</accession>
<dbReference type="SMART" id="SM00490">
    <property type="entry name" value="HELICc"/>
    <property type="match status" value="1"/>
</dbReference>
<gene>
    <name evidence="7" type="ORF">FUA48_16825</name>
</gene>
<dbReference type="PROSITE" id="PS51192">
    <property type="entry name" value="HELICASE_ATP_BIND_1"/>
    <property type="match status" value="1"/>
</dbReference>
<proteinExistence type="predicted"/>
<keyword evidence="8" id="KW-1185">Reference proteome</keyword>
<dbReference type="Gene3D" id="3.40.50.300">
    <property type="entry name" value="P-loop containing nucleotide triphosphate hydrolases"/>
    <property type="match status" value="2"/>
</dbReference>
<evidence type="ECO:0000256" key="1">
    <source>
        <dbReference type="ARBA" id="ARBA00022741"/>
    </source>
</evidence>
<protein>
    <recommendedName>
        <fullName evidence="9">DEAD/DEAH box helicase</fullName>
    </recommendedName>
</protein>
<dbReference type="PROSITE" id="PS51194">
    <property type="entry name" value="HELICASE_CTER"/>
    <property type="match status" value="1"/>
</dbReference>
<evidence type="ECO:0000313" key="7">
    <source>
        <dbReference type="EMBL" id="QEE51170.1"/>
    </source>
</evidence>
<evidence type="ECO:0000256" key="2">
    <source>
        <dbReference type="ARBA" id="ARBA00022801"/>
    </source>
</evidence>
<dbReference type="Pfam" id="PF00271">
    <property type="entry name" value="Helicase_C"/>
    <property type="match status" value="1"/>
</dbReference>
<keyword evidence="2" id="KW-0378">Hydrolase</keyword>
<evidence type="ECO:0000259" key="6">
    <source>
        <dbReference type="PROSITE" id="PS51194"/>
    </source>
</evidence>
<dbReference type="PANTHER" id="PTHR12131">
    <property type="entry name" value="ATP-DEPENDENT RNA AND DNA HELICASE"/>
    <property type="match status" value="1"/>
</dbReference>
<dbReference type="InterPro" id="IPR014001">
    <property type="entry name" value="Helicase_ATP-bd"/>
</dbReference>
<feature type="domain" description="Helicase C-terminal" evidence="6">
    <location>
        <begin position="296"/>
        <end position="504"/>
    </location>
</feature>
<dbReference type="EMBL" id="CP042831">
    <property type="protein sequence ID" value="QEE51170.1"/>
    <property type="molecule type" value="Genomic_DNA"/>
</dbReference>
<dbReference type="InterPro" id="IPR050699">
    <property type="entry name" value="RNA-DNA_Helicase"/>
</dbReference>
<name>A0A5B9FVV0_9FLAO</name>
<dbReference type="InterPro" id="IPR001650">
    <property type="entry name" value="Helicase_C-like"/>
</dbReference>
<dbReference type="PANTHER" id="PTHR12131:SF1">
    <property type="entry name" value="ATP-DEPENDENT RNA HELICASE SUPV3L1, MITOCHONDRIAL-RELATED"/>
    <property type="match status" value="1"/>
</dbReference>
<keyword evidence="4" id="KW-0067">ATP-binding</keyword>
<dbReference type="InterPro" id="IPR027417">
    <property type="entry name" value="P-loop_NTPase"/>
</dbReference>
<keyword evidence="3" id="KW-0347">Helicase</keyword>
<dbReference type="GO" id="GO:0004386">
    <property type="term" value="F:helicase activity"/>
    <property type="evidence" value="ECO:0007669"/>
    <property type="project" value="UniProtKB-KW"/>
</dbReference>
<keyword evidence="1" id="KW-0547">Nucleotide-binding</keyword>
<evidence type="ECO:0000256" key="3">
    <source>
        <dbReference type="ARBA" id="ARBA00022806"/>
    </source>
</evidence>
<evidence type="ECO:0008006" key="9">
    <source>
        <dbReference type="Google" id="ProtNLM"/>
    </source>
</evidence>
<dbReference type="AlphaFoldDB" id="A0A5B9FVV0"/>
<dbReference type="Pfam" id="PF00270">
    <property type="entry name" value="DEAD"/>
    <property type="match status" value="1"/>
</dbReference>
<feature type="domain" description="Helicase ATP-binding" evidence="5">
    <location>
        <begin position="111"/>
        <end position="265"/>
    </location>
</feature>
<reference evidence="7 8" key="1">
    <citation type="submission" date="2019-08" db="EMBL/GenBank/DDBJ databases">
        <title>Flavobacterium alkalisoli sp. nov., isolated from rhizosphere soil of Suaeda salsa.</title>
        <authorList>
            <person name="Sun J.-Q."/>
            <person name="Xu L."/>
        </authorList>
    </citation>
    <scope>NUCLEOTIDE SEQUENCE [LARGE SCALE GENOMIC DNA]</scope>
    <source>
        <strain evidence="7 8">XS-5</strain>
    </source>
</reference>
<dbReference type="KEGG" id="fak:FUA48_16825"/>
<dbReference type="GO" id="GO:0005524">
    <property type="term" value="F:ATP binding"/>
    <property type="evidence" value="ECO:0007669"/>
    <property type="project" value="UniProtKB-KW"/>
</dbReference>
<dbReference type="OrthoDB" id="9812126at2"/>
<evidence type="ECO:0000256" key="4">
    <source>
        <dbReference type="ARBA" id="ARBA00022840"/>
    </source>
</evidence>
<dbReference type="GO" id="GO:0016787">
    <property type="term" value="F:hydrolase activity"/>
    <property type="evidence" value="ECO:0007669"/>
    <property type="project" value="UniProtKB-KW"/>
</dbReference>
<dbReference type="RefSeq" id="WP_147584628.1">
    <property type="nucleotide sequence ID" value="NZ_CP042831.1"/>
</dbReference>